<evidence type="ECO:0008006" key="3">
    <source>
        <dbReference type="Google" id="ProtNLM"/>
    </source>
</evidence>
<reference evidence="1 2" key="1">
    <citation type="submission" date="2019-08" db="EMBL/GenBank/DDBJ databases">
        <title>Arthrobacter sp. nov., isolated from plateau pika and Tibetan wild ass.</title>
        <authorList>
            <person name="Ge Y."/>
        </authorList>
    </citation>
    <scope>NUCLEOTIDE SEQUENCE [LARGE SCALE GENOMIC DNA]</scope>
    <source>
        <strain evidence="1 2">785</strain>
    </source>
</reference>
<evidence type="ECO:0000313" key="1">
    <source>
        <dbReference type="EMBL" id="KAD3515094.1"/>
    </source>
</evidence>
<gene>
    <name evidence="1" type="ORF">GD627_12365</name>
</gene>
<evidence type="ECO:0000313" key="2">
    <source>
        <dbReference type="Proteomes" id="UP000326852"/>
    </source>
</evidence>
<organism evidence="1 2">
    <name type="scientific">Arthrobacter yangruifuii</name>
    <dbReference type="NCBI Taxonomy" id="2606616"/>
    <lineage>
        <taxon>Bacteria</taxon>
        <taxon>Bacillati</taxon>
        <taxon>Actinomycetota</taxon>
        <taxon>Actinomycetes</taxon>
        <taxon>Micrococcales</taxon>
        <taxon>Micrococcaceae</taxon>
        <taxon>Arthrobacter</taxon>
    </lineage>
</organism>
<proteinExistence type="predicted"/>
<dbReference type="RefSeq" id="WP_152272761.1">
    <property type="nucleotide sequence ID" value="NZ_VTFX01000005.1"/>
</dbReference>
<comment type="caution">
    <text evidence="1">The sequence shown here is derived from an EMBL/GenBank/DDBJ whole genome shotgun (WGS) entry which is preliminary data.</text>
</comment>
<sequence length="120" mass="12538">MTNMGNSKTLSLNVTSERARGRGELVVSAPAAALPGAVERAAPRLPGITLTGLWQERAEFAADMTWKSFGMSIVLSFEPVDAGTTRVLASSTPAVPTTMMDFGQSKAQLSEVLAAVAAEL</sequence>
<accession>A0A5N6MFL8</accession>
<dbReference type="EMBL" id="VTFX01000005">
    <property type="protein sequence ID" value="KAD3515094.1"/>
    <property type="molecule type" value="Genomic_DNA"/>
</dbReference>
<name>A0A5N6MFL8_9MICC</name>
<dbReference type="AlphaFoldDB" id="A0A5N6MFL8"/>
<protein>
    <recommendedName>
        <fullName evidence="3">DUF1499 domain-containing protein</fullName>
    </recommendedName>
</protein>
<keyword evidence="2" id="KW-1185">Reference proteome</keyword>
<dbReference type="Proteomes" id="UP000326852">
    <property type="component" value="Unassembled WGS sequence"/>
</dbReference>